<evidence type="ECO:0000313" key="2">
    <source>
        <dbReference type="EMBL" id="WPC73420.1"/>
    </source>
</evidence>
<dbReference type="CDD" id="cd02933">
    <property type="entry name" value="OYE_like_FMN"/>
    <property type="match status" value="1"/>
</dbReference>
<dbReference type="Pfam" id="PF00724">
    <property type="entry name" value="Oxidored_FMN"/>
    <property type="match status" value="1"/>
</dbReference>
<name>A0ABZ0QAJ8_9VIBR</name>
<dbReference type="SUPFAM" id="SSF51395">
    <property type="entry name" value="FMN-linked oxidoreductases"/>
    <property type="match status" value="1"/>
</dbReference>
<dbReference type="InterPro" id="IPR045247">
    <property type="entry name" value="Oye-like"/>
</dbReference>
<dbReference type="InterPro" id="IPR001155">
    <property type="entry name" value="OxRdtase_FMN_N"/>
</dbReference>
<gene>
    <name evidence="2" type="ORF">R8Z52_15070</name>
</gene>
<dbReference type="Gene3D" id="3.20.20.70">
    <property type="entry name" value="Aldolase class I"/>
    <property type="match status" value="1"/>
</dbReference>
<dbReference type="PANTHER" id="PTHR22893:SF91">
    <property type="entry name" value="NADPH DEHYDROGENASE 2-RELATED"/>
    <property type="match status" value="1"/>
</dbReference>
<dbReference type="RefSeq" id="WP_261893277.1">
    <property type="nucleotide sequence ID" value="NZ_AP024895.1"/>
</dbReference>
<dbReference type="InterPro" id="IPR013785">
    <property type="entry name" value="Aldolase_TIM"/>
</dbReference>
<protein>
    <submittedName>
        <fullName evidence="2">Alkene reductase</fullName>
    </submittedName>
</protein>
<keyword evidence="3" id="KW-1185">Reference proteome</keyword>
<evidence type="ECO:0000259" key="1">
    <source>
        <dbReference type="Pfam" id="PF00724"/>
    </source>
</evidence>
<dbReference type="EMBL" id="CP138203">
    <property type="protein sequence ID" value="WPC73420.1"/>
    <property type="molecule type" value="Genomic_DNA"/>
</dbReference>
<reference evidence="2 3" key="1">
    <citation type="submission" date="2023-11" db="EMBL/GenBank/DDBJ databases">
        <title>Plant-associative lifestyle of Vibrio porteresiae and its evolutionary dynamics.</title>
        <authorList>
            <person name="Rameshkumar N."/>
            <person name="Kirti K."/>
        </authorList>
    </citation>
    <scope>NUCLEOTIDE SEQUENCE [LARGE SCALE GENOMIC DNA]</scope>
    <source>
        <strain evidence="2 3">MSSRF30</strain>
    </source>
</reference>
<sequence length="378" mass="41916">MSEKTLFDTITLGDNVLKNRIVLPPLTRSRSSQPGNIPNAMMQLYYQQRSSAGFMVTEGTQIEPRGQGYAWTPGIHSQEQIEGWKSVTQAVHQEGGVIFCQLWHVGRVSHNNLQPNNQAPVAPSAIATDAVKVFIETGPGEGMLTEPSQPRALETHEVKELVELYAQAARNAMEAGFDGVELHCANGYLVNQFISEHSNHRTDQYGGSLENRLRFLTEIVAAVSNAVGANKLGVRFAPLFESTTEDRVYLGLVEQNPLETYVAAIKVLENAGIAYLSIAEADWDNAPDLPEVFYQAARSTFSGRIIYAGRYTQEKAQRMLDNNYGDLFGFGRPFIANPDLPERLRNNWSLNPVDPTSMYGGTDVGYVDYPTYEMSDVK</sequence>
<dbReference type="Proteomes" id="UP001304071">
    <property type="component" value="Chromosome 1"/>
</dbReference>
<feature type="domain" description="NADH:flavin oxidoreductase/NADH oxidase N-terminal" evidence="1">
    <location>
        <begin position="6"/>
        <end position="349"/>
    </location>
</feature>
<dbReference type="PANTHER" id="PTHR22893">
    <property type="entry name" value="NADH OXIDOREDUCTASE-RELATED"/>
    <property type="match status" value="1"/>
</dbReference>
<proteinExistence type="predicted"/>
<accession>A0ABZ0QAJ8</accession>
<evidence type="ECO:0000313" key="3">
    <source>
        <dbReference type="Proteomes" id="UP001304071"/>
    </source>
</evidence>
<organism evidence="2 3">
    <name type="scientific">Vibrio porteresiae DSM 19223</name>
    <dbReference type="NCBI Taxonomy" id="1123496"/>
    <lineage>
        <taxon>Bacteria</taxon>
        <taxon>Pseudomonadati</taxon>
        <taxon>Pseudomonadota</taxon>
        <taxon>Gammaproteobacteria</taxon>
        <taxon>Vibrionales</taxon>
        <taxon>Vibrionaceae</taxon>
        <taxon>Vibrio</taxon>
    </lineage>
</organism>